<proteinExistence type="predicted"/>
<dbReference type="EMBL" id="JABBWM010000001">
    <property type="protein sequence ID" value="KAG2120729.1"/>
    <property type="molecule type" value="Genomic_DNA"/>
</dbReference>
<gene>
    <name evidence="1" type="ORF">F5147DRAFT_647171</name>
</gene>
<dbReference type="AlphaFoldDB" id="A0A9P7FM20"/>
<reference evidence="1" key="1">
    <citation type="journal article" date="2020" name="New Phytol.">
        <title>Comparative genomics reveals dynamic genome evolution in host specialist ectomycorrhizal fungi.</title>
        <authorList>
            <person name="Lofgren L.A."/>
            <person name="Nguyen N.H."/>
            <person name="Vilgalys R."/>
            <person name="Ruytinx J."/>
            <person name="Liao H.L."/>
            <person name="Branco S."/>
            <person name="Kuo A."/>
            <person name="LaButti K."/>
            <person name="Lipzen A."/>
            <person name="Andreopoulos W."/>
            <person name="Pangilinan J."/>
            <person name="Riley R."/>
            <person name="Hundley H."/>
            <person name="Na H."/>
            <person name="Barry K."/>
            <person name="Grigoriev I.V."/>
            <person name="Stajich J.E."/>
            <person name="Kennedy P.G."/>
        </authorList>
    </citation>
    <scope>NUCLEOTIDE SEQUENCE</scope>
    <source>
        <strain evidence="1">FC423</strain>
    </source>
</reference>
<accession>A0A9P7FM20</accession>
<keyword evidence="2" id="KW-1185">Reference proteome</keyword>
<dbReference type="OrthoDB" id="8300214at2759"/>
<dbReference type="GeneID" id="64695440"/>
<protein>
    <submittedName>
        <fullName evidence="1">Uncharacterized protein</fullName>
    </submittedName>
</protein>
<dbReference type="RefSeq" id="XP_041300105.1">
    <property type="nucleotide sequence ID" value="XM_041433181.1"/>
</dbReference>
<organism evidence="1 2">
    <name type="scientific">Suillus discolor</name>
    <dbReference type="NCBI Taxonomy" id="1912936"/>
    <lineage>
        <taxon>Eukaryota</taxon>
        <taxon>Fungi</taxon>
        <taxon>Dikarya</taxon>
        <taxon>Basidiomycota</taxon>
        <taxon>Agaricomycotina</taxon>
        <taxon>Agaricomycetes</taxon>
        <taxon>Agaricomycetidae</taxon>
        <taxon>Boletales</taxon>
        <taxon>Suillineae</taxon>
        <taxon>Suillaceae</taxon>
        <taxon>Suillus</taxon>
    </lineage>
</organism>
<comment type="caution">
    <text evidence="1">The sequence shown here is derived from an EMBL/GenBank/DDBJ whole genome shotgun (WGS) entry which is preliminary data.</text>
</comment>
<evidence type="ECO:0000313" key="2">
    <source>
        <dbReference type="Proteomes" id="UP000823399"/>
    </source>
</evidence>
<sequence length="238" mass="27179">MSRGVLLLEGNRHAGFYFVRSRSQLEARTIRDPMSPIAMMNCGHMQWQPEIGVPRLETNDRMKQWQSQASDSMIDDALWYRSRRRCLWRLDFFQTARTFSCEVDTLTLSKEQKALAEECIKLRLHYHFKLADFALKSSNAAAVVSASIFPESRYSGYHATALITANTGSKGHFMLEGVENCAAYLIIENYPSLEDKADFDTFQCKWQYLFAYAGAGFAKGYHGMLTFTRPNDCPATCD</sequence>
<evidence type="ECO:0000313" key="1">
    <source>
        <dbReference type="EMBL" id="KAG2120729.1"/>
    </source>
</evidence>
<dbReference type="Proteomes" id="UP000823399">
    <property type="component" value="Unassembled WGS sequence"/>
</dbReference>
<name>A0A9P7FM20_9AGAM</name>